<dbReference type="InterPro" id="IPR013752">
    <property type="entry name" value="KPA_reductase"/>
</dbReference>
<dbReference type="OrthoDB" id="9793586at2"/>
<feature type="domain" description="Ketopantoate reductase C-terminal" evidence="6">
    <location>
        <begin position="179"/>
        <end position="300"/>
    </location>
</feature>
<dbReference type="PANTHER" id="PTHR21708">
    <property type="entry name" value="PROBABLE 2-DEHYDROPANTOATE 2-REDUCTASE"/>
    <property type="match status" value="1"/>
</dbReference>
<comment type="catalytic activity">
    <reaction evidence="4">
        <text>(R)-pantoate + NADP(+) = 2-dehydropantoate + NADPH + H(+)</text>
        <dbReference type="Rhea" id="RHEA:16233"/>
        <dbReference type="ChEBI" id="CHEBI:11561"/>
        <dbReference type="ChEBI" id="CHEBI:15378"/>
        <dbReference type="ChEBI" id="CHEBI:15980"/>
        <dbReference type="ChEBI" id="CHEBI:57783"/>
        <dbReference type="ChEBI" id="CHEBI:58349"/>
        <dbReference type="EC" id="1.1.1.169"/>
    </reaction>
</comment>
<evidence type="ECO:0000313" key="7">
    <source>
        <dbReference type="EMBL" id="ADD43767.1"/>
    </source>
</evidence>
<evidence type="ECO:0000256" key="2">
    <source>
        <dbReference type="ARBA" id="ARBA00022857"/>
    </source>
</evidence>
<dbReference type="GO" id="GO:0015940">
    <property type="term" value="P:pantothenate biosynthetic process"/>
    <property type="evidence" value="ECO:0007669"/>
    <property type="project" value="UniProtKB-UniPathway"/>
</dbReference>
<dbReference type="InterPro" id="IPR036291">
    <property type="entry name" value="NAD(P)-bd_dom_sf"/>
</dbReference>
<gene>
    <name evidence="7" type="ordered locus">Snas_4116</name>
</gene>
<dbReference type="InterPro" id="IPR008927">
    <property type="entry name" value="6-PGluconate_DH-like_C_sf"/>
</dbReference>
<keyword evidence="3 4" id="KW-0560">Oxidoreductase</keyword>
<dbReference type="STRING" id="446470.Snas_4116"/>
<dbReference type="PANTHER" id="PTHR21708:SF26">
    <property type="entry name" value="2-DEHYDROPANTOATE 2-REDUCTASE"/>
    <property type="match status" value="1"/>
</dbReference>
<dbReference type="Pfam" id="PF02558">
    <property type="entry name" value="ApbA"/>
    <property type="match status" value="1"/>
</dbReference>
<comment type="function">
    <text evidence="4">Catalyzes the NADPH-dependent reduction of ketopantoate into pantoic acid.</text>
</comment>
<dbReference type="FunFam" id="3.40.50.720:FF:000307">
    <property type="entry name" value="2-dehydropantoate 2-reductase"/>
    <property type="match status" value="1"/>
</dbReference>
<dbReference type="HOGENOM" id="CLU_031468_6_1_11"/>
<dbReference type="GO" id="GO:0005737">
    <property type="term" value="C:cytoplasm"/>
    <property type="evidence" value="ECO:0007669"/>
    <property type="project" value="TreeGrafter"/>
</dbReference>
<dbReference type="EMBL" id="CP001778">
    <property type="protein sequence ID" value="ADD43767.1"/>
    <property type="molecule type" value="Genomic_DNA"/>
</dbReference>
<dbReference type="Gene3D" id="1.10.1040.10">
    <property type="entry name" value="N-(1-d-carboxylethyl)-l-norvaline Dehydrogenase, domain 2"/>
    <property type="match status" value="1"/>
</dbReference>
<sequence length="308" mass="32168">MRTLIVGAGAVGGYFGSRLVHSGQDVTFLVRPRRAELLRRRGLRVTGLGEDTVVEPRLVTAPELTGDYDAILLAVKATGFEQALADVAPAVGDDTAILPLLNGMAHLDRLNERFGPARVLGGVAKVMTTVDDEGDIVRLGPLEHILLGEQDGRPSSRVDDIHATLTKAGIPSDTSTAVLGAMWSKWVFISALGAVTTLLDGTVGEANSVPGGTAVAAAITREAAAIAERSGFGLSEAALTAVLSTTTDPDSPVTPSLYRDLTSGLPTEVEHLFGDLIARARDLGVDTPLLDAATARLRVHERRLAAGS</sequence>
<dbReference type="SUPFAM" id="SSF48179">
    <property type="entry name" value="6-phosphogluconate dehydrogenase C-terminal domain-like"/>
    <property type="match status" value="1"/>
</dbReference>
<feature type="domain" description="Ketopantoate reductase N-terminal" evidence="5">
    <location>
        <begin position="4"/>
        <end position="149"/>
    </location>
</feature>
<organism evidence="7 8">
    <name type="scientific">Stackebrandtia nassauensis (strain DSM 44728 / CIP 108903 / NRRL B-16338 / NBRC 102104 / LLR-40K-21)</name>
    <dbReference type="NCBI Taxonomy" id="446470"/>
    <lineage>
        <taxon>Bacteria</taxon>
        <taxon>Bacillati</taxon>
        <taxon>Actinomycetota</taxon>
        <taxon>Actinomycetes</taxon>
        <taxon>Glycomycetales</taxon>
        <taxon>Glycomycetaceae</taxon>
        <taxon>Stackebrandtia</taxon>
    </lineage>
</organism>
<keyword evidence="2 4" id="KW-0521">NADP</keyword>
<dbReference type="SUPFAM" id="SSF51735">
    <property type="entry name" value="NAD(P)-binding Rossmann-fold domains"/>
    <property type="match status" value="1"/>
</dbReference>
<dbReference type="EC" id="1.1.1.169" evidence="4"/>
<dbReference type="UniPathway" id="UPA00028">
    <property type="reaction ID" value="UER00004"/>
</dbReference>
<dbReference type="Proteomes" id="UP000000844">
    <property type="component" value="Chromosome"/>
</dbReference>
<accession>D3Q117</accession>
<dbReference type="InterPro" id="IPR013328">
    <property type="entry name" value="6PGD_dom2"/>
</dbReference>
<evidence type="ECO:0000313" key="8">
    <source>
        <dbReference type="Proteomes" id="UP000000844"/>
    </source>
</evidence>
<evidence type="ECO:0000259" key="6">
    <source>
        <dbReference type="Pfam" id="PF08546"/>
    </source>
</evidence>
<name>D3Q117_STANL</name>
<dbReference type="NCBIfam" id="TIGR00745">
    <property type="entry name" value="apbA_panE"/>
    <property type="match status" value="1"/>
</dbReference>
<dbReference type="KEGG" id="sna:Snas_4116"/>
<dbReference type="Gene3D" id="3.40.50.720">
    <property type="entry name" value="NAD(P)-binding Rossmann-like Domain"/>
    <property type="match status" value="1"/>
</dbReference>
<evidence type="ECO:0000256" key="4">
    <source>
        <dbReference type="RuleBase" id="RU362068"/>
    </source>
</evidence>
<dbReference type="GO" id="GO:0008677">
    <property type="term" value="F:2-dehydropantoate 2-reductase activity"/>
    <property type="evidence" value="ECO:0007669"/>
    <property type="project" value="UniProtKB-EC"/>
</dbReference>
<keyword evidence="8" id="KW-1185">Reference proteome</keyword>
<dbReference type="AlphaFoldDB" id="D3Q117"/>
<dbReference type="InterPro" id="IPR051402">
    <property type="entry name" value="KPR-Related"/>
</dbReference>
<proteinExistence type="inferred from homology"/>
<evidence type="ECO:0000256" key="3">
    <source>
        <dbReference type="ARBA" id="ARBA00023002"/>
    </source>
</evidence>
<dbReference type="eggNOG" id="COG1893">
    <property type="taxonomic scope" value="Bacteria"/>
</dbReference>
<dbReference type="InterPro" id="IPR013332">
    <property type="entry name" value="KPR_N"/>
</dbReference>
<dbReference type="InterPro" id="IPR003710">
    <property type="entry name" value="ApbA"/>
</dbReference>
<dbReference type="Pfam" id="PF08546">
    <property type="entry name" value="ApbA_C"/>
    <property type="match status" value="1"/>
</dbReference>
<protein>
    <recommendedName>
        <fullName evidence="4">2-dehydropantoate 2-reductase</fullName>
        <ecNumber evidence="4">1.1.1.169</ecNumber>
    </recommendedName>
    <alternativeName>
        <fullName evidence="4">Ketopantoate reductase</fullName>
    </alternativeName>
</protein>
<comment type="similarity">
    <text evidence="1 4">Belongs to the ketopantoate reductase family.</text>
</comment>
<dbReference type="RefSeq" id="WP_013019338.1">
    <property type="nucleotide sequence ID" value="NC_013947.1"/>
</dbReference>
<evidence type="ECO:0000259" key="5">
    <source>
        <dbReference type="Pfam" id="PF02558"/>
    </source>
</evidence>
<comment type="pathway">
    <text evidence="4">Cofactor biosynthesis; (R)-pantothenate biosynthesis; (R)-pantoate from 3-methyl-2-oxobutanoate: step 2/2.</text>
</comment>
<keyword evidence="4" id="KW-0566">Pantothenate biosynthesis</keyword>
<evidence type="ECO:0000256" key="1">
    <source>
        <dbReference type="ARBA" id="ARBA00007870"/>
    </source>
</evidence>
<reference evidence="7 8" key="1">
    <citation type="journal article" date="2009" name="Stand. Genomic Sci.">
        <title>Complete genome sequence of Stackebrandtia nassauensis type strain (LLR-40K-21).</title>
        <authorList>
            <person name="Munk C."/>
            <person name="Lapidus A."/>
            <person name="Copeland A."/>
            <person name="Jando M."/>
            <person name="Mayilraj S."/>
            <person name="Glavina Del Rio T."/>
            <person name="Nolan M."/>
            <person name="Chen F."/>
            <person name="Lucas S."/>
            <person name="Tice H."/>
            <person name="Cheng J.F."/>
            <person name="Han C."/>
            <person name="Detter J.C."/>
            <person name="Bruce D."/>
            <person name="Goodwin L."/>
            <person name="Chain P."/>
            <person name="Pitluck S."/>
            <person name="Goker M."/>
            <person name="Ovchinikova G."/>
            <person name="Pati A."/>
            <person name="Ivanova N."/>
            <person name="Mavromatis K."/>
            <person name="Chen A."/>
            <person name="Palaniappan K."/>
            <person name="Land M."/>
            <person name="Hauser L."/>
            <person name="Chang Y.J."/>
            <person name="Jeffries C.D."/>
            <person name="Bristow J."/>
            <person name="Eisen J.A."/>
            <person name="Markowitz V."/>
            <person name="Hugenholtz P."/>
            <person name="Kyrpides N.C."/>
            <person name="Klenk H.P."/>
        </authorList>
    </citation>
    <scope>NUCLEOTIDE SEQUENCE [LARGE SCALE GENOMIC DNA]</scope>
    <source>
        <strain evidence="8">DSM 44728 / CIP 108903 / NRRL B-16338 / NBRC 102104 / LLR-40K-21</strain>
    </source>
</reference>